<evidence type="ECO:0000313" key="5">
    <source>
        <dbReference type="Proteomes" id="UP000749293"/>
    </source>
</evidence>
<feature type="region of interest" description="Disordered" evidence="1">
    <location>
        <begin position="204"/>
        <end position="241"/>
    </location>
</feature>
<evidence type="ECO:0000256" key="3">
    <source>
        <dbReference type="SAM" id="SignalP"/>
    </source>
</evidence>
<dbReference type="AlphaFoldDB" id="A0A9P4YW08"/>
<accession>A0A9P4YW08</accession>
<gene>
    <name evidence="4" type="ORF">GMORB2_7647</name>
</gene>
<feature type="region of interest" description="Disordered" evidence="1">
    <location>
        <begin position="262"/>
        <end position="291"/>
    </location>
</feature>
<evidence type="ECO:0000256" key="1">
    <source>
        <dbReference type="SAM" id="MobiDB-lite"/>
    </source>
</evidence>
<reference evidence="4" key="1">
    <citation type="submission" date="2020-03" db="EMBL/GenBank/DDBJ databases">
        <title>Site-based positive gene gene selection in Geosmithia morbida across the United States reveals a broad range of putative effectors and factors for local host and environmental adapation.</title>
        <authorList>
            <person name="Onufrak A."/>
            <person name="Murdoch R.W."/>
            <person name="Gazis R."/>
            <person name="Huff M."/>
            <person name="Staton M."/>
            <person name="Klingeman W."/>
            <person name="Hadziabdic D."/>
        </authorList>
    </citation>
    <scope>NUCLEOTIDE SEQUENCE</scope>
    <source>
        <strain evidence="4">1262</strain>
    </source>
</reference>
<protein>
    <recommendedName>
        <fullName evidence="6">Extracellular membrane protein CFEM domain-containing protein</fullName>
    </recommendedName>
</protein>
<dbReference type="GeneID" id="55973870"/>
<dbReference type="OrthoDB" id="5311469at2759"/>
<feature type="chain" id="PRO_5040361480" description="Extracellular membrane protein CFEM domain-containing protein" evidence="3">
    <location>
        <begin position="26"/>
        <end position="351"/>
    </location>
</feature>
<keyword evidence="2" id="KW-1133">Transmembrane helix</keyword>
<organism evidence="4 5">
    <name type="scientific">Geosmithia morbida</name>
    <dbReference type="NCBI Taxonomy" id="1094350"/>
    <lineage>
        <taxon>Eukaryota</taxon>
        <taxon>Fungi</taxon>
        <taxon>Dikarya</taxon>
        <taxon>Ascomycota</taxon>
        <taxon>Pezizomycotina</taxon>
        <taxon>Sordariomycetes</taxon>
        <taxon>Hypocreomycetidae</taxon>
        <taxon>Hypocreales</taxon>
        <taxon>Bionectriaceae</taxon>
        <taxon>Geosmithia</taxon>
    </lineage>
</organism>
<dbReference type="EMBL" id="JAANYQ010000010">
    <property type="protein sequence ID" value="KAF4122054.1"/>
    <property type="molecule type" value="Genomic_DNA"/>
</dbReference>
<feature type="compositionally biased region" description="Polar residues" evidence="1">
    <location>
        <begin position="262"/>
        <end position="273"/>
    </location>
</feature>
<keyword evidence="2" id="KW-0472">Membrane</keyword>
<dbReference type="Proteomes" id="UP000749293">
    <property type="component" value="Unassembled WGS sequence"/>
</dbReference>
<evidence type="ECO:0000313" key="4">
    <source>
        <dbReference type="EMBL" id="KAF4122054.1"/>
    </source>
</evidence>
<dbReference type="RefSeq" id="XP_035320706.1">
    <property type="nucleotide sequence ID" value="XM_035469612.1"/>
</dbReference>
<keyword evidence="2" id="KW-0812">Transmembrane</keyword>
<comment type="caution">
    <text evidence="4">The sequence shown here is derived from an EMBL/GenBank/DDBJ whole genome shotgun (WGS) entry which is preliminary data.</text>
</comment>
<proteinExistence type="predicted"/>
<evidence type="ECO:0000256" key="2">
    <source>
        <dbReference type="SAM" id="Phobius"/>
    </source>
</evidence>
<keyword evidence="3" id="KW-0732">Signal</keyword>
<feature type="signal peptide" evidence="3">
    <location>
        <begin position="1"/>
        <end position="25"/>
    </location>
</feature>
<evidence type="ECO:0008006" key="6">
    <source>
        <dbReference type="Google" id="ProtNLM"/>
    </source>
</evidence>
<feature type="transmembrane region" description="Helical" evidence="2">
    <location>
        <begin position="173"/>
        <end position="197"/>
    </location>
</feature>
<sequence length="351" mass="36087">MMAPSSISSWAVVLALMGFLGRVEGIENNFDFYPTDAQSCLYKAGKEANCPKQSVSQLNSCQCNNGGDFITLTAECLGTDDSHDLRSVYTIMDEACGDSSTPIGMTRAEFEEAAASASATASATASPTATTTATATATAKATATSSASPSSSPTDLSDGGTLSDLTDSIGTGGVVGVAVGAAAAVAGIAALVSWCCFRRYKKRNGARSGNASNPSDVSLSNSQAHPMLGPGGGAATPGSGYLDPSDANAAYYAGSPAGTVSALSPNQSTNQFPVSPWHASTPPPPQSAAGGAAMAFQHPHEYLQHHHMQQMQMQQMQQMQGPVELPPDNMIHVKQDPVEMPEQGLGNSWKD</sequence>
<feature type="compositionally biased region" description="Polar residues" evidence="1">
    <location>
        <begin position="207"/>
        <end position="224"/>
    </location>
</feature>
<keyword evidence="5" id="KW-1185">Reference proteome</keyword>
<feature type="compositionally biased region" description="Low complexity" evidence="1">
    <location>
        <begin position="140"/>
        <end position="154"/>
    </location>
</feature>
<name>A0A9P4YW08_9HYPO</name>
<feature type="region of interest" description="Disordered" evidence="1">
    <location>
        <begin position="140"/>
        <end position="159"/>
    </location>
</feature>